<dbReference type="Pfam" id="PF00931">
    <property type="entry name" value="NB-ARC"/>
    <property type="match status" value="1"/>
</dbReference>
<dbReference type="InterPro" id="IPR027417">
    <property type="entry name" value="P-loop_NTPase"/>
</dbReference>
<dbReference type="PANTHER" id="PTHR36766:SF40">
    <property type="entry name" value="DISEASE RESISTANCE PROTEIN RGA3"/>
    <property type="match status" value="1"/>
</dbReference>
<comment type="caution">
    <text evidence="7">The sequence shown here is derived from an EMBL/GenBank/DDBJ whole genome shotgun (WGS) entry which is preliminary data.</text>
</comment>
<dbReference type="InterPro" id="IPR002182">
    <property type="entry name" value="NB-ARC"/>
</dbReference>
<dbReference type="Gene3D" id="1.20.5.4130">
    <property type="match status" value="1"/>
</dbReference>
<evidence type="ECO:0000313" key="8">
    <source>
        <dbReference type="Proteomes" id="UP001187192"/>
    </source>
</evidence>
<gene>
    <name evidence="7" type="ORF">TIFTF001_046311</name>
</gene>
<protein>
    <submittedName>
        <fullName evidence="7">Uncharacterized protein</fullName>
    </submittedName>
</protein>
<evidence type="ECO:0000256" key="4">
    <source>
        <dbReference type="ARBA" id="ARBA00022840"/>
    </source>
</evidence>
<evidence type="ECO:0000259" key="5">
    <source>
        <dbReference type="Pfam" id="PF00931"/>
    </source>
</evidence>
<dbReference type="EMBL" id="BTGU01004574">
    <property type="protein sequence ID" value="GMN29206.1"/>
    <property type="molecule type" value="Genomic_DNA"/>
</dbReference>
<dbReference type="InterPro" id="IPR041118">
    <property type="entry name" value="Rx_N"/>
</dbReference>
<dbReference type="GO" id="GO:0043531">
    <property type="term" value="F:ADP binding"/>
    <property type="evidence" value="ECO:0007669"/>
    <property type="project" value="InterPro"/>
</dbReference>
<dbReference type="GO" id="GO:0005524">
    <property type="term" value="F:ATP binding"/>
    <property type="evidence" value="ECO:0007669"/>
    <property type="project" value="UniProtKB-KW"/>
</dbReference>
<dbReference type="PANTHER" id="PTHR36766">
    <property type="entry name" value="PLANT BROAD-SPECTRUM MILDEW RESISTANCE PROTEIN RPW8"/>
    <property type="match status" value="1"/>
</dbReference>
<reference evidence="7" key="1">
    <citation type="submission" date="2023-07" db="EMBL/GenBank/DDBJ databases">
        <title>draft genome sequence of fig (Ficus carica).</title>
        <authorList>
            <person name="Takahashi T."/>
            <person name="Nishimura K."/>
        </authorList>
    </citation>
    <scope>NUCLEOTIDE SEQUENCE</scope>
</reference>
<dbReference type="GO" id="GO:0006952">
    <property type="term" value="P:defense response"/>
    <property type="evidence" value="ECO:0007669"/>
    <property type="project" value="UniProtKB-KW"/>
</dbReference>
<dbReference type="Gene3D" id="3.40.50.300">
    <property type="entry name" value="P-loop containing nucleotide triphosphate hydrolases"/>
    <property type="match status" value="1"/>
</dbReference>
<feature type="domain" description="Disease resistance N-terminal" evidence="6">
    <location>
        <begin position="14"/>
        <end position="93"/>
    </location>
</feature>
<keyword evidence="2" id="KW-0547">Nucleotide-binding</keyword>
<keyword evidence="1" id="KW-0677">Repeat</keyword>
<dbReference type="Pfam" id="PF18052">
    <property type="entry name" value="Rx_N"/>
    <property type="match status" value="1"/>
</dbReference>
<evidence type="ECO:0000313" key="7">
    <source>
        <dbReference type="EMBL" id="GMN29206.1"/>
    </source>
</evidence>
<evidence type="ECO:0000256" key="1">
    <source>
        <dbReference type="ARBA" id="ARBA00022737"/>
    </source>
</evidence>
<keyword evidence="8" id="KW-1185">Reference proteome</keyword>
<dbReference type="Proteomes" id="UP001187192">
    <property type="component" value="Unassembled WGS sequence"/>
</dbReference>
<accession>A0AA87ZMB4</accession>
<dbReference type="PRINTS" id="PR00364">
    <property type="entry name" value="DISEASERSIST"/>
</dbReference>
<evidence type="ECO:0000259" key="6">
    <source>
        <dbReference type="Pfam" id="PF18052"/>
    </source>
</evidence>
<sequence length="385" mass="43470">MALQLVGGAFFSSMFQALFDKMASSDVMDFFRKKLNPGLLKNLEILLISADAVLDDAEGKQLGNPHVRKWLLQLKEAIYAAEDLMIEVCDECLPTDVECESSSRPSKVRRLSLPVFSKTASEKDIEPKMKEIIETLKLLLEQKTHLGLEKTSVQNGMFNSQRLLATSLVEESDVYGRDDDKEKIIDLLLSNDDSGCKTHVIPIVGMGGIGKTTLAGLVYNNDRVGNSFDVKAWVTVSDYFDTLRLTKTIFQNVVGSQAQDNKDLNQLQEALKKALKGRKFFFVLDDVWNKKYNLWREFMRAFETGARGSKLIVTTRDEKIASMVAPNVQPHQLGGISDEKCRKLLEKQVLGLLRTQPNPKEWEKILNADIWEMHNNNDIEILPSL</sequence>
<organism evidence="7 8">
    <name type="scientific">Ficus carica</name>
    <name type="common">Common fig</name>
    <dbReference type="NCBI Taxonomy" id="3494"/>
    <lineage>
        <taxon>Eukaryota</taxon>
        <taxon>Viridiplantae</taxon>
        <taxon>Streptophyta</taxon>
        <taxon>Embryophyta</taxon>
        <taxon>Tracheophyta</taxon>
        <taxon>Spermatophyta</taxon>
        <taxon>Magnoliopsida</taxon>
        <taxon>eudicotyledons</taxon>
        <taxon>Gunneridae</taxon>
        <taxon>Pentapetalae</taxon>
        <taxon>rosids</taxon>
        <taxon>fabids</taxon>
        <taxon>Rosales</taxon>
        <taxon>Moraceae</taxon>
        <taxon>Ficeae</taxon>
        <taxon>Ficus</taxon>
    </lineage>
</organism>
<keyword evidence="4" id="KW-0067">ATP-binding</keyword>
<dbReference type="FunFam" id="3.40.50.300:FF:001091">
    <property type="entry name" value="Probable disease resistance protein At1g61300"/>
    <property type="match status" value="1"/>
</dbReference>
<proteinExistence type="predicted"/>
<evidence type="ECO:0000256" key="2">
    <source>
        <dbReference type="ARBA" id="ARBA00022741"/>
    </source>
</evidence>
<dbReference type="AlphaFoldDB" id="A0AA87ZMB4"/>
<dbReference type="SUPFAM" id="SSF52540">
    <property type="entry name" value="P-loop containing nucleoside triphosphate hydrolases"/>
    <property type="match status" value="1"/>
</dbReference>
<name>A0AA87ZMB4_FICCA</name>
<keyword evidence="3" id="KW-0611">Plant defense</keyword>
<feature type="domain" description="NB-ARC" evidence="5">
    <location>
        <begin position="178"/>
        <end position="349"/>
    </location>
</feature>
<evidence type="ECO:0000256" key="3">
    <source>
        <dbReference type="ARBA" id="ARBA00022821"/>
    </source>
</evidence>